<feature type="compositionally biased region" description="Low complexity" evidence="1">
    <location>
        <begin position="313"/>
        <end position="322"/>
    </location>
</feature>
<proteinExistence type="predicted"/>
<reference evidence="2" key="1">
    <citation type="submission" date="2020-11" db="EMBL/GenBank/DDBJ databases">
        <authorList>
            <person name="Tran Van P."/>
        </authorList>
    </citation>
    <scope>NUCLEOTIDE SEQUENCE</scope>
</reference>
<feature type="region of interest" description="Disordered" evidence="1">
    <location>
        <begin position="225"/>
        <end position="263"/>
    </location>
</feature>
<gene>
    <name evidence="2" type="ORF">NMOB1V02_LOCUS5562</name>
</gene>
<feature type="region of interest" description="Disordered" evidence="1">
    <location>
        <begin position="313"/>
        <end position="375"/>
    </location>
</feature>
<protein>
    <submittedName>
        <fullName evidence="2">Uncharacterized protein</fullName>
    </submittedName>
</protein>
<feature type="compositionally biased region" description="Gly residues" evidence="1">
    <location>
        <begin position="232"/>
        <end position="247"/>
    </location>
</feature>
<sequence length="375" mass="39093">MRLPSYTTQDQKEMIRTLAAPHVAEGEIVMDAEEYLQPREATTTGKMFPSYASALTLASRHSALAASSTSTATTGVDYRGLVGTSRRMLHNSGAMGDVGGPSSPASHFGSMVGIPVHDGPGVNFLSMPRQGLIHGSSRTVTPNPVFSDRSVGVPRYEATGPSSLTYGLPQRVKEPLQSLPHEVELHGTTGGPGLVGQPGETHIYQRRRANVGDLKLSLPPEVEDYLVPSPMGAGGTRSGGGGGGSSSGGPPSAPPSAGYSPQHQYHNQLLHHHNSMQTHPGFHRGGANGPVGGCGGGGGATLIDNPEYHVVSTTSSSCSTASFPIAPRRSSGGEESDDHEYYNEVDRLKGELRPLHPSGLQAVSPGGRGRNETTV</sequence>
<keyword evidence="3" id="KW-1185">Reference proteome</keyword>
<dbReference type="Proteomes" id="UP000678499">
    <property type="component" value="Unassembled WGS sequence"/>
</dbReference>
<evidence type="ECO:0000313" key="3">
    <source>
        <dbReference type="Proteomes" id="UP000678499"/>
    </source>
</evidence>
<evidence type="ECO:0000313" key="2">
    <source>
        <dbReference type="EMBL" id="CAD7277841.1"/>
    </source>
</evidence>
<evidence type="ECO:0000256" key="1">
    <source>
        <dbReference type="SAM" id="MobiDB-lite"/>
    </source>
</evidence>
<dbReference type="EMBL" id="OA883067">
    <property type="protein sequence ID" value="CAD7277841.1"/>
    <property type="molecule type" value="Genomic_DNA"/>
</dbReference>
<organism evidence="2">
    <name type="scientific">Notodromas monacha</name>
    <dbReference type="NCBI Taxonomy" id="399045"/>
    <lineage>
        <taxon>Eukaryota</taxon>
        <taxon>Metazoa</taxon>
        <taxon>Ecdysozoa</taxon>
        <taxon>Arthropoda</taxon>
        <taxon>Crustacea</taxon>
        <taxon>Oligostraca</taxon>
        <taxon>Ostracoda</taxon>
        <taxon>Podocopa</taxon>
        <taxon>Podocopida</taxon>
        <taxon>Cypridocopina</taxon>
        <taxon>Cypridoidea</taxon>
        <taxon>Cyprididae</taxon>
        <taxon>Notodromas</taxon>
    </lineage>
</organism>
<dbReference type="EMBL" id="CAJPEX010001030">
    <property type="protein sequence ID" value="CAG0917993.1"/>
    <property type="molecule type" value="Genomic_DNA"/>
</dbReference>
<accession>A0A7R9GEL2</accession>
<name>A0A7R9GEL2_9CRUS</name>
<dbReference type="AlphaFoldDB" id="A0A7R9GEL2"/>
<feature type="compositionally biased region" description="Basic and acidic residues" evidence="1">
    <location>
        <begin position="339"/>
        <end position="354"/>
    </location>
</feature>
<dbReference type="OrthoDB" id="8191039at2759"/>